<reference evidence="2 3" key="1">
    <citation type="journal article" date="2017" name="ISME J.">
        <title>Potential for microbial H2 and metal transformations associated with novel bacteria and archaea in deep terrestrial subsurface sediments.</title>
        <authorList>
            <person name="Hernsdorf A.W."/>
            <person name="Amano Y."/>
            <person name="Miyakawa K."/>
            <person name="Ise K."/>
            <person name="Suzuki Y."/>
            <person name="Anantharaman K."/>
            <person name="Probst A."/>
            <person name="Burstein D."/>
            <person name="Thomas B.C."/>
            <person name="Banfield J.F."/>
        </authorList>
    </citation>
    <scope>NUCLEOTIDE SEQUENCE [LARGE SCALE GENOMIC DNA]</scope>
    <source>
        <strain evidence="2">HGW-Wallbacteria-1</strain>
    </source>
</reference>
<comment type="caution">
    <text evidence="2">The sequence shown here is derived from an EMBL/GenBank/DDBJ whole genome shotgun (WGS) entry which is preliminary data.</text>
</comment>
<protein>
    <submittedName>
        <fullName evidence="2">L-erythro-3,5-diaminohexanoate dehydrogenase</fullName>
    </submittedName>
</protein>
<accession>A0A2N1PL01</accession>
<dbReference type="SUPFAM" id="SSF50129">
    <property type="entry name" value="GroES-like"/>
    <property type="match status" value="1"/>
</dbReference>
<dbReference type="InterPro" id="IPR058932">
    <property type="entry name" value="KDD_N"/>
</dbReference>
<sequence>MNRGSETELKGNPFGSHRVIEPVGVLPQPAIRVNNDMSRLYDNEIMVDVEILNVDSASFTQIKEQAGGDIEKIKSIILEIVNDSGKLKNPVTGSGGMFIGTVSRVGSAIEGRRVKVGDRIASLVSLSLTPLRIDGIIEVKKDIDQVVIKGQAILFESGIFAKLPEDIPGPLALAVLDVCGAPAQTARLVKSGNIVAIIGAGGKSGMLCAYEARRRAGVNGMVIGIDYADANLNNLRELGFCDHVIKLDATNALDCYEKINLITEGRLCDVVINNVNIPNTEMATILMCRDQGDAYFFSMATSFTKAALGAEGVGRDINMIMGNGYARDHDIITLNILRECKAVRELYERIYC</sequence>
<dbReference type="InterPro" id="IPR011032">
    <property type="entry name" value="GroES-like_sf"/>
</dbReference>
<dbReference type="AlphaFoldDB" id="A0A2N1PL01"/>
<dbReference type="Pfam" id="PF26370">
    <property type="entry name" value="KDD_N"/>
    <property type="match status" value="1"/>
</dbReference>
<feature type="domain" description="L-erythro-3,5-diaminohexanoate dehydrogenase N-terminal" evidence="1">
    <location>
        <begin position="17"/>
        <end position="164"/>
    </location>
</feature>
<evidence type="ECO:0000313" key="3">
    <source>
        <dbReference type="Proteomes" id="UP000233256"/>
    </source>
</evidence>
<dbReference type="EMBL" id="PGXC01000028">
    <property type="protein sequence ID" value="PKK89011.1"/>
    <property type="molecule type" value="Genomic_DNA"/>
</dbReference>
<dbReference type="InterPro" id="IPR036291">
    <property type="entry name" value="NAD(P)-bd_dom_sf"/>
</dbReference>
<dbReference type="SUPFAM" id="SSF51735">
    <property type="entry name" value="NAD(P)-binding Rossmann-fold domains"/>
    <property type="match status" value="1"/>
</dbReference>
<organism evidence="2 3">
    <name type="scientific">Candidatus Wallbacteria bacterium HGW-Wallbacteria-1</name>
    <dbReference type="NCBI Taxonomy" id="2013854"/>
    <lineage>
        <taxon>Bacteria</taxon>
        <taxon>Candidatus Walliibacteriota</taxon>
    </lineage>
</organism>
<dbReference type="Gene3D" id="3.90.180.10">
    <property type="entry name" value="Medium-chain alcohol dehydrogenases, catalytic domain"/>
    <property type="match status" value="1"/>
</dbReference>
<evidence type="ECO:0000259" key="1">
    <source>
        <dbReference type="Pfam" id="PF26370"/>
    </source>
</evidence>
<evidence type="ECO:0000313" key="2">
    <source>
        <dbReference type="EMBL" id="PKK89011.1"/>
    </source>
</evidence>
<dbReference type="Proteomes" id="UP000233256">
    <property type="component" value="Unassembled WGS sequence"/>
</dbReference>
<proteinExistence type="predicted"/>
<gene>
    <name evidence="2" type="ORF">CVV64_16320</name>
</gene>
<name>A0A2N1PL01_9BACT</name>